<reference evidence="3 4" key="1">
    <citation type="submission" date="2015-10" db="EMBL/GenBank/DDBJ databases">
        <title>Conservation of the essential genome among Caulobacter and Brevundimonas species.</title>
        <authorList>
            <person name="Scott D."/>
            <person name="Ely B."/>
        </authorList>
    </citation>
    <scope>NUCLEOTIDE SEQUENCE [LARGE SCALE GENOMIC DNA]</scope>
    <source>
        <strain evidence="3 4">CB4</strain>
        <plasmid evidence="4">CB4 Plasmid</plasmid>
    </source>
</reference>
<name>A0A0P0P4D4_9CAUL</name>
<dbReference type="Proteomes" id="UP000056905">
    <property type="component" value="Plasmid pCB4"/>
</dbReference>
<dbReference type="CDD" id="cd14262">
    <property type="entry name" value="VirB5_like"/>
    <property type="match status" value="1"/>
</dbReference>
<dbReference type="OrthoDB" id="7185686at2"/>
<keyword evidence="2" id="KW-0732">Signal</keyword>
<evidence type="ECO:0000313" key="3">
    <source>
        <dbReference type="EMBL" id="ALL15448.1"/>
    </source>
</evidence>
<organism evidence="3 4">
    <name type="scientific">Caulobacter henricii</name>
    <dbReference type="NCBI Taxonomy" id="69395"/>
    <lineage>
        <taxon>Bacteria</taxon>
        <taxon>Pseudomonadati</taxon>
        <taxon>Pseudomonadota</taxon>
        <taxon>Alphaproteobacteria</taxon>
        <taxon>Caulobacterales</taxon>
        <taxon>Caulobacteraceae</taxon>
        <taxon>Caulobacter</taxon>
    </lineage>
</organism>
<evidence type="ECO:0000313" key="4">
    <source>
        <dbReference type="Proteomes" id="UP000056905"/>
    </source>
</evidence>
<dbReference type="SUPFAM" id="SSF101082">
    <property type="entry name" value="Typo IV secretion system protein TraC"/>
    <property type="match status" value="1"/>
</dbReference>
<dbReference type="Pfam" id="PF07996">
    <property type="entry name" value="T4SS"/>
    <property type="match status" value="1"/>
</dbReference>
<feature type="coiled-coil region" evidence="1">
    <location>
        <begin position="32"/>
        <end position="59"/>
    </location>
</feature>
<keyword evidence="4" id="KW-1185">Reference proteome</keyword>
<sequence length="247" mass="26833">MRTRFLLPFVLAAATIAAPASAQMVVTDPGAYTRMLSQLNQARAQLAELQTQVRQGAEMVDQGKRLYAGMTGLTNVNSLGGVLNNPALRRYLPAEVQDTGKLLNGTLTDMGSIGSRATSIRDANRLFTPATEGLSLAQRYYQDALVKSGDRAARDVALGESAYKAAGQRQAGLDQLRLALNTASTPKEVMDLQARIAAEQAMINNDQMQLQGLAMMQDAEKRMADQREREARAAQYQQTMADYKGGF</sequence>
<evidence type="ECO:0000256" key="1">
    <source>
        <dbReference type="SAM" id="Coils"/>
    </source>
</evidence>
<proteinExistence type="predicted"/>
<dbReference type="Gene3D" id="1.20.58.430">
    <property type="entry name" value="Type IV secretion system, VirB5-domain"/>
    <property type="match status" value="1"/>
</dbReference>
<geneLocation type="plasmid" evidence="4">
    <name>CB4 Plasmid</name>
</geneLocation>
<dbReference type="KEGG" id="chq:AQ619_18345"/>
<dbReference type="InterPro" id="IPR023220">
    <property type="entry name" value="T4SS_VirB5-domain"/>
</dbReference>
<dbReference type="RefSeq" id="WP_062151986.1">
    <property type="nucleotide sequence ID" value="NZ_CP013003.1"/>
</dbReference>
<protein>
    <recommendedName>
        <fullName evidence="5">Type IV secretion system protein VirB5</fullName>
    </recommendedName>
</protein>
<evidence type="ECO:0000256" key="2">
    <source>
        <dbReference type="SAM" id="SignalP"/>
    </source>
</evidence>
<keyword evidence="3" id="KW-0614">Plasmid</keyword>
<dbReference type="EMBL" id="CP013003">
    <property type="protein sequence ID" value="ALL15448.1"/>
    <property type="molecule type" value="Genomic_DNA"/>
</dbReference>
<keyword evidence="1" id="KW-0175">Coiled coil</keyword>
<feature type="signal peptide" evidence="2">
    <location>
        <begin position="1"/>
        <end position="22"/>
    </location>
</feature>
<gene>
    <name evidence="3" type="ORF">AQ619_18345</name>
</gene>
<feature type="chain" id="PRO_5006052778" description="Type IV secretion system protein VirB5" evidence="2">
    <location>
        <begin position="23"/>
        <end position="247"/>
    </location>
</feature>
<accession>A0A0P0P4D4</accession>
<dbReference type="NCBIfam" id="TIGR02791">
    <property type="entry name" value="VirB5"/>
    <property type="match status" value="1"/>
</dbReference>
<dbReference type="AlphaFoldDB" id="A0A0P0P4D4"/>
<dbReference type="InterPro" id="IPR014158">
    <property type="entry name" value="T4SS_VirB5"/>
</dbReference>
<evidence type="ECO:0008006" key="5">
    <source>
        <dbReference type="Google" id="ProtNLM"/>
    </source>
</evidence>